<evidence type="ECO:0000256" key="1">
    <source>
        <dbReference type="SAM" id="MobiDB-lite"/>
    </source>
</evidence>
<dbReference type="RefSeq" id="XP_005832932.1">
    <property type="nucleotide sequence ID" value="XM_005832875.1"/>
</dbReference>
<feature type="compositionally biased region" description="Polar residues" evidence="1">
    <location>
        <begin position="149"/>
        <end position="162"/>
    </location>
</feature>
<feature type="region of interest" description="Disordered" evidence="1">
    <location>
        <begin position="109"/>
        <end position="227"/>
    </location>
</feature>
<protein>
    <submittedName>
        <fullName evidence="2 3">Uncharacterized protein</fullName>
    </submittedName>
</protein>
<dbReference type="KEGG" id="gtt:GUITHDRAFT_107988"/>
<dbReference type="HOGENOM" id="CLU_1221657_0_0_1"/>
<proteinExistence type="predicted"/>
<name>L1JCC2_GUITC</name>
<reference evidence="3" key="3">
    <citation type="submission" date="2016-03" db="UniProtKB">
        <authorList>
            <consortium name="EnsemblProtists"/>
        </authorList>
    </citation>
    <scope>IDENTIFICATION</scope>
</reference>
<gene>
    <name evidence="2" type="ORF">GUITHDRAFT_107988</name>
</gene>
<evidence type="ECO:0000313" key="4">
    <source>
        <dbReference type="Proteomes" id="UP000011087"/>
    </source>
</evidence>
<keyword evidence="4" id="KW-1185">Reference proteome</keyword>
<dbReference type="PaxDb" id="55529-EKX45952"/>
<reference evidence="4" key="2">
    <citation type="submission" date="2012-11" db="EMBL/GenBank/DDBJ databases">
        <authorList>
            <person name="Kuo A."/>
            <person name="Curtis B.A."/>
            <person name="Tanifuji G."/>
            <person name="Burki F."/>
            <person name="Gruber A."/>
            <person name="Irimia M."/>
            <person name="Maruyama S."/>
            <person name="Arias M.C."/>
            <person name="Ball S.G."/>
            <person name="Gile G.H."/>
            <person name="Hirakawa Y."/>
            <person name="Hopkins J.F."/>
            <person name="Rensing S.A."/>
            <person name="Schmutz J."/>
            <person name="Symeonidi A."/>
            <person name="Elias M."/>
            <person name="Eveleigh R.J."/>
            <person name="Herman E.K."/>
            <person name="Klute M.J."/>
            <person name="Nakayama T."/>
            <person name="Obornik M."/>
            <person name="Reyes-Prieto A."/>
            <person name="Armbrust E.V."/>
            <person name="Aves S.J."/>
            <person name="Beiko R.G."/>
            <person name="Coutinho P."/>
            <person name="Dacks J.B."/>
            <person name="Durnford D.G."/>
            <person name="Fast N.M."/>
            <person name="Green B.R."/>
            <person name="Grisdale C."/>
            <person name="Hempe F."/>
            <person name="Henrissat B."/>
            <person name="Hoppner M.P."/>
            <person name="Ishida K.-I."/>
            <person name="Kim E."/>
            <person name="Koreny L."/>
            <person name="Kroth P.G."/>
            <person name="Liu Y."/>
            <person name="Malik S.-B."/>
            <person name="Maier U.G."/>
            <person name="McRose D."/>
            <person name="Mock T."/>
            <person name="Neilson J.A."/>
            <person name="Onodera N.T."/>
            <person name="Poole A.M."/>
            <person name="Pritham E.J."/>
            <person name="Richards T.A."/>
            <person name="Rocap G."/>
            <person name="Roy S.W."/>
            <person name="Sarai C."/>
            <person name="Schaack S."/>
            <person name="Shirato S."/>
            <person name="Slamovits C.H."/>
            <person name="Spencer D.F."/>
            <person name="Suzuki S."/>
            <person name="Worden A.Z."/>
            <person name="Zauner S."/>
            <person name="Barry K."/>
            <person name="Bell C."/>
            <person name="Bharti A.K."/>
            <person name="Crow J.A."/>
            <person name="Grimwood J."/>
            <person name="Kramer R."/>
            <person name="Lindquist E."/>
            <person name="Lucas S."/>
            <person name="Salamov A."/>
            <person name="McFadden G.I."/>
            <person name="Lane C.E."/>
            <person name="Keeling P.J."/>
            <person name="Gray M.W."/>
            <person name="Grigoriev I.V."/>
            <person name="Archibald J.M."/>
        </authorList>
    </citation>
    <scope>NUCLEOTIDE SEQUENCE</scope>
    <source>
        <strain evidence="4">CCMP2712</strain>
    </source>
</reference>
<organism evidence="2">
    <name type="scientific">Guillardia theta (strain CCMP2712)</name>
    <name type="common">Cryptophyte</name>
    <dbReference type="NCBI Taxonomy" id="905079"/>
    <lineage>
        <taxon>Eukaryota</taxon>
        <taxon>Cryptophyceae</taxon>
        <taxon>Pyrenomonadales</taxon>
        <taxon>Geminigeraceae</taxon>
        <taxon>Guillardia</taxon>
    </lineage>
</organism>
<evidence type="ECO:0000313" key="3">
    <source>
        <dbReference type="EnsemblProtists" id="EKX45952"/>
    </source>
</evidence>
<dbReference type="AlphaFoldDB" id="L1JCC2"/>
<dbReference type="EnsemblProtists" id="EKX45952">
    <property type="protein sequence ID" value="EKX45952"/>
    <property type="gene ID" value="GUITHDRAFT_107988"/>
</dbReference>
<dbReference type="GeneID" id="17302616"/>
<dbReference type="Proteomes" id="UP000011087">
    <property type="component" value="Unassembled WGS sequence"/>
</dbReference>
<accession>L1JCC2</accession>
<feature type="compositionally biased region" description="Polar residues" evidence="1">
    <location>
        <begin position="186"/>
        <end position="196"/>
    </location>
</feature>
<reference evidence="2 4" key="1">
    <citation type="journal article" date="2012" name="Nature">
        <title>Algal genomes reveal evolutionary mosaicism and the fate of nucleomorphs.</title>
        <authorList>
            <consortium name="DOE Joint Genome Institute"/>
            <person name="Curtis B.A."/>
            <person name="Tanifuji G."/>
            <person name="Burki F."/>
            <person name="Gruber A."/>
            <person name="Irimia M."/>
            <person name="Maruyama S."/>
            <person name="Arias M.C."/>
            <person name="Ball S.G."/>
            <person name="Gile G.H."/>
            <person name="Hirakawa Y."/>
            <person name="Hopkins J.F."/>
            <person name="Kuo A."/>
            <person name="Rensing S.A."/>
            <person name="Schmutz J."/>
            <person name="Symeonidi A."/>
            <person name="Elias M."/>
            <person name="Eveleigh R.J."/>
            <person name="Herman E.K."/>
            <person name="Klute M.J."/>
            <person name="Nakayama T."/>
            <person name="Obornik M."/>
            <person name="Reyes-Prieto A."/>
            <person name="Armbrust E.V."/>
            <person name="Aves S.J."/>
            <person name="Beiko R.G."/>
            <person name="Coutinho P."/>
            <person name="Dacks J.B."/>
            <person name="Durnford D.G."/>
            <person name="Fast N.M."/>
            <person name="Green B.R."/>
            <person name="Grisdale C.J."/>
            <person name="Hempel F."/>
            <person name="Henrissat B."/>
            <person name="Hoppner M.P."/>
            <person name="Ishida K."/>
            <person name="Kim E."/>
            <person name="Koreny L."/>
            <person name="Kroth P.G."/>
            <person name="Liu Y."/>
            <person name="Malik S.B."/>
            <person name="Maier U.G."/>
            <person name="McRose D."/>
            <person name="Mock T."/>
            <person name="Neilson J.A."/>
            <person name="Onodera N.T."/>
            <person name="Poole A.M."/>
            <person name="Pritham E.J."/>
            <person name="Richards T.A."/>
            <person name="Rocap G."/>
            <person name="Roy S.W."/>
            <person name="Sarai C."/>
            <person name="Schaack S."/>
            <person name="Shirato S."/>
            <person name="Slamovits C.H."/>
            <person name="Spencer D.F."/>
            <person name="Suzuki S."/>
            <person name="Worden A.Z."/>
            <person name="Zauner S."/>
            <person name="Barry K."/>
            <person name="Bell C."/>
            <person name="Bharti A.K."/>
            <person name="Crow J.A."/>
            <person name="Grimwood J."/>
            <person name="Kramer R."/>
            <person name="Lindquist E."/>
            <person name="Lucas S."/>
            <person name="Salamov A."/>
            <person name="McFadden G.I."/>
            <person name="Lane C.E."/>
            <person name="Keeling P.J."/>
            <person name="Gray M.W."/>
            <person name="Grigoriev I.V."/>
            <person name="Archibald J.M."/>
        </authorList>
    </citation>
    <scope>NUCLEOTIDE SEQUENCE</scope>
    <source>
        <strain evidence="2 4">CCMP2712</strain>
    </source>
</reference>
<sequence>MMMMATTTTTTTTMMMMMMMMMNRLGYGFALLYFKMYFDKKLIESGVDEEEFAKFSKEVVTNKNKDEALERVSSLESDGHKLRASKMVGDYEEETEGSEMDLKSTLKDRIRKSVSRQDAKSQPRPQSPRRLPAKQFSVRSSGSGGKPPQSASFSPSEGTTYTLRDFAGRPQASMEEASLHYDSSPREQQGTYQANRVPSMHQDDQSDEESDVRAEERRRGKEEQVTG</sequence>
<feature type="compositionally biased region" description="Basic and acidic residues" evidence="1">
    <location>
        <begin position="211"/>
        <end position="227"/>
    </location>
</feature>
<evidence type="ECO:0000313" key="2">
    <source>
        <dbReference type="EMBL" id="EKX45952.1"/>
    </source>
</evidence>
<dbReference type="EMBL" id="JH992996">
    <property type="protein sequence ID" value="EKX45952.1"/>
    <property type="molecule type" value="Genomic_DNA"/>
</dbReference>